<comment type="caution">
    <text evidence="1">The sequence shown here is derived from an EMBL/GenBank/DDBJ whole genome shotgun (WGS) entry which is preliminary data.</text>
</comment>
<dbReference type="EMBL" id="FXUG01000001">
    <property type="protein sequence ID" value="SMP42464.1"/>
    <property type="molecule type" value="Genomic_DNA"/>
</dbReference>
<evidence type="ECO:0000313" key="1">
    <source>
        <dbReference type="EMBL" id="SMP42464.1"/>
    </source>
</evidence>
<reference evidence="1 2" key="1">
    <citation type="submission" date="2017-05" db="EMBL/GenBank/DDBJ databases">
        <authorList>
            <person name="Varghese N."/>
            <person name="Submissions S."/>
        </authorList>
    </citation>
    <scope>NUCLEOTIDE SEQUENCE [LARGE SCALE GENOMIC DNA]</scope>
    <source>
        <strain evidence="1 2">DSM 25457</strain>
    </source>
</reference>
<gene>
    <name evidence="1" type="ORF">SAMN06265222_101788</name>
</gene>
<organism evidence="1 2">
    <name type="scientific">Neorhodopirellula lusitana</name>
    <dbReference type="NCBI Taxonomy" id="445327"/>
    <lineage>
        <taxon>Bacteria</taxon>
        <taxon>Pseudomonadati</taxon>
        <taxon>Planctomycetota</taxon>
        <taxon>Planctomycetia</taxon>
        <taxon>Pirellulales</taxon>
        <taxon>Pirellulaceae</taxon>
        <taxon>Neorhodopirellula</taxon>
    </lineage>
</organism>
<name>A0ABY1PRH3_9BACT</name>
<sequence>MLSEVGYRPIWPANGAVGLGSFPMFWHFTLFGAKGEHWAAHFFEMTEFRHDGLLKIASRGSRDARSCGPPAEIVAFANAFLRNGTGSVPNTVEDQRAEKLPRN</sequence>
<proteinExistence type="predicted"/>
<accession>A0ABY1PRH3</accession>
<evidence type="ECO:0000313" key="2">
    <source>
        <dbReference type="Proteomes" id="UP001158067"/>
    </source>
</evidence>
<dbReference type="Proteomes" id="UP001158067">
    <property type="component" value="Unassembled WGS sequence"/>
</dbReference>
<keyword evidence="2" id="KW-1185">Reference proteome</keyword>
<protein>
    <submittedName>
        <fullName evidence="1">Uncharacterized protein</fullName>
    </submittedName>
</protein>